<reference evidence="1 2" key="1">
    <citation type="submission" date="2019-09" db="EMBL/GenBank/DDBJ databases">
        <title>Flavobacterium sp. nov., isolated from glacier ice.</title>
        <authorList>
            <person name="Liu Q."/>
        </authorList>
    </citation>
    <scope>NUCLEOTIDE SEQUENCE [LARGE SCALE GENOMIC DNA]</scope>
    <source>
        <strain evidence="1 2">NBRC 112527</strain>
    </source>
</reference>
<gene>
    <name evidence="1" type="ORF">F6464_12600</name>
</gene>
<accession>A0A7J5AB51</accession>
<sequence>MIEKELSEYLTNIEKIEGDIISYEEKIFKSESEKCLFDTFCIAQLNRSLNLVDAFVTLAKIDNYIVAMALVRLHLDTLLRLYAIRLTRLDVNQVVEEILNGKSINKLKDGTNKKPLTDSYLKEKISEMENFIWVKETYEKSSGFVHFSDNILRASNLGDTSNMSLKHSIKLGSSLINGFDKKVACVQMIKITEGIFGLINNWIDLKEK</sequence>
<keyword evidence="2" id="KW-1185">Reference proteome</keyword>
<proteinExistence type="predicted"/>
<dbReference type="EMBL" id="WAEM01000008">
    <property type="protein sequence ID" value="KAB1154389.1"/>
    <property type="molecule type" value="Genomic_DNA"/>
</dbReference>
<organism evidence="1 2">
    <name type="scientific">Flavobacterium luteum</name>
    <dbReference type="NCBI Taxonomy" id="2026654"/>
    <lineage>
        <taxon>Bacteria</taxon>
        <taxon>Pseudomonadati</taxon>
        <taxon>Bacteroidota</taxon>
        <taxon>Flavobacteriia</taxon>
        <taxon>Flavobacteriales</taxon>
        <taxon>Flavobacteriaceae</taxon>
        <taxon>Flavobacterium</taxon>
    </lineage>
</organism>
<dbReference type="Proteomes" id="UP000490922">
    <property type="component" value="Unassembled WGS sequence"/>
</dbReference>
<protein>
    <submittedName>
        <fullName evidence="1">Uncharacterized protein</fullName>
    </submittedName>
</protein>
<dbReference type="AlphaFoldDB" id="A0A7J5AB51"/>
<name>A0A7J5AB51_9FLAO</name>
<dbReference type="OrthoDB" id="789445at2"/>
<dbReference type="RefSeq" id="WP_151108305.1">
    <property type="nucleotide sequence ID" value="NZ_WAEM01000008.1"/>
</dbReference>
<comment type="caution">
    <text evidence="1">The sequence shown here is derived from an EMBL/GenBank/DDBJ whole genome shotgun (WGS) entry which is preliminary data.</text>
</comment>
<evidence type="ECO:0000313" key="2">
    <source>
        <dbReference type="Proteomes" id="UP000490922"/>
    </source>
</evidence>
<evidence type="ECO:0000313" key="1">
    <source>
        <dbReference type="EMBL" id="KAB1154389.1"/>
    </source>
</evidence>